<name>X1J3S1_9ZZZZ</name>
<gene>
    <name evidence="1" type="ORF">S03H2_58461</name>
</gene>
<accession>X1J3S1</accession>
<dbReference type="EMBL" id="BARU01037529">
    <property type="protein sequence ID" value="GAH88622.1"/>
    <property type="molecule type" value="Genomic_DNA"/>
</dbReference>
<protein>
    <submittedName>
        <fullName evidence="1">Uncharacterized protein</fullName>
    </submittedName>
</protein>
<proteinExistence type="predicted"/>
<dbReference type="AlphaFoldDB" id="X1J3S1"/>
<evidence type="ECO:0000313" key="1">
    <source>
        <dbReference type="EMBL" id="GAH88622.1"/>
    </source>
</evidence>
<reference evidence="1" key="1">
    <citation type="journal article" date="2014" name="Front. Microbiol.">
        <title>High frequency of phylogenetically diverse reductive dehalogenase-homologous genes in deep subseafloor sedimentary metagenomes.</title>
        <authorList>
            <person name="Kawai M."/>
            <person name="Futagami T."/>
            <person name="Toyoda A."/>
            <person name="Takaki Y."/>
            <person name="Nishi S."/>
            <person name="Hori S."/>
            <person name="Arai W."/>
            <person name="Tsubouchi T."/>
            <person name="Morono Y."/>
            <person name="Uchiyama I."/>
            <person name="Ito T."/>
            <person name="Fujiyama A."/>
            <person name="Inagaki F."/>
            <person name="Takami H."/>
        </authorList>
    </citation>
    <scope>NUCLEOTIDE SEQUENCE</scope>
    <source>
        <strain evidence="1">Expedition CK06-06</strain>
    </source>
</reference>
<sequence>MTTDFQKTHFAVMDLQYSYLDDGYTLVATTDVPCHLYCRMTEQPPHQHTLPSSRRGTRFTGDVRFCFTIFEDNDQVEAGDTLTHTFIKDKWEVCHDRWFYFVGTIGGVTVVSETCIFKFHFPAPPPPVPEAMTQTLFANETNRAIRYTWGTWDICHDTIVGDRLNTYGPPNYDQFCGDRQTASYFINRSFRR</sequence>
<organism evidence="1">
    <name type="scientific">marine sediment metagenome</name>
    <dbReference type="NCBI Taxonomy" id="412755"/>
    <lineage>
        <taxon>unclassified sequences</taxon>
        <taxon>metagenomes</taxon>
        <taxon>ecological metagenomes</taxon>
    </lineage>
</organism>
<comment type="caution">
    <text evidence="1">The sequence shown here is derived from an EMBL/GenBank/DDBJ whole genome shotgun (WGS) entry which is preliminary data.</text>
</comment>